<keyword evidence="2" id="KW-1185">Reference proteome</keyword>
<sequence length="77" mass="8668">MFPWCFPCLPPTSFPVTYVSLSAVVKIQIPVSFRSIFLPRRTPSIPIFRLSPQVLAPFTSTFPWLPDTPIICITSSI</sequence>
<comment type="caution">
    <text evidence="1">The sequence shown here is derived from an EMBL/GenBank/DDBJ whole genome shotgun (WGS) entry which is preliminary data.</text>
</comment>
<reference evidence="1" key="2">
    <citation type="journal article" date="2023" name="Int. J. Mol. Sci.">
        <title>De Novo Assembly and Annotation of 11 Diverse Shrub Willow (Salix) Genomes Reveals Novel Gene Organization in Sex-Linked Regions.</title>
        <authorList>
            <person name="Hyden B."/>
            <person name="Feng K."/>
            <person name="Yates T.B."/>
            <person name="Jawdy S."/>
            <person name="Cereghino C."/>
            <person name="Smart L.B."/>
            <person name="Muchero W."/>
        </authorList>
    </citation>
    <scope>NUCLEOTIDE SEQUENCE</scope>
    <source>
        <tissue evidence="1">Shoot tip</tissue>
    </source>
</reference>
<reference evidence="1" key="1">
    <citation type="submission" date="2022-11" db="EMBL/GenBank/DDBJ databases">
        <authorList>
            <person name="Hyden B.L."/>
            <person name="Feng K."/>
            <person name="Yates T."/>
            <person name="Jawdy S."/>
            <person name="Smart L.B."/>
            <person name="Muchero W."/>
        </authorList>
    </citation>
    <scope>NUCLEOTIDE SEQUENCE</scope>
    <source>
        <tissue evidence="1">Shoot tip</tissue>
    </source>
</reference>
<organism evidence="1 2">
    <name type="scientific">Salix purpurea</name>
    <name type="common">Purple osier willow</name>
    <dbReference type="NCBI Taxonomy" id="77065"/>
    <lineage>
        <taxon>Eukaryota</taxon>
        <taxon>Viridiplantae</taxon>
        <taxon>Streptophyta</taxon>
        <taxon>Embryophyta</taxon>
        <taxon>Tracheophyta</taxon>
        <taxon>Spermatophyta</taxon>
        <taxon>Magnoliopsida</taxon>
        <taxon>eudicotyledons</taxon>
        <taxon>Gunneridae</taxon>
        <taxon>Pentapetalae</taxon>
        <taxon>rosids</taxon>
        <taxon>fabids</taxon>
        <taxon>Malpighiales</taxon>
        <taxon>Salicaceae</taxon>
        <taxon>Saliceae</taxon>
        <taxon>Salix</taxon>
    </lineage>
</organism>
<gene>
    <name evidence="1" type="ORF">OIU79_030457</name>
</gene>
<dbReference type="EMBL" id="JAPFFK010000009">
    <property type="protein sequence ID" value="KAJ6744142.1"/>
    <property type="molecule type" value="Genomic_DNA"/>
</dbReference>
<protein>
    <submittedName>
        <fullName evidence="1">Uncharacterized protein</fullName>
    </submittedName>
</protein>
<accession>A0A9Q0V970</accession>
<evidence type="ECO:0000313" key="1">
    <source>
        <dbReference type="EMBL" id="KAJ6744142.1"/>
    </source>
</evidence>
<name>A0A9Q0V970_SALPP</name>
<dbReference type="AlphaFoldDB" id="A0A9Q0V970"/>
<proteinExistence type="predicted"/>
<dbReference type="Proteomes" id="UP001151532">
    <property type="component" value="Chromosome 19"/>
</dbReference>
<evidence type="ECO:0000313" key="2">
    <source>
        <dbReference type="Proteomes" id="UP001151532"/>
    </source>
</evidence>